<comment type="caution">
    <text evidence="1">The sequence shown here is derived from an EMBL/GenBank/DDBJ whole genome shotgun (WGS) entry which is preliminary data.</text>
</comment>
<keyword evidence="2" id="KW-1185">Reference proteome</keyword>
<organism evidence="1 2">
    <name type="scientific">Mycolicibacterium fallax</name>
    <name type="common">Mycobacterium fallax</name>
    <dbReference type="NCBI Taxonomy" id="1793"/>
    <lineage>
        <taxon>Bacteria</taxon>
        <taxon>Bacillati</taxon>
        <taxon>Actinomycetota</taxon>
        <taxon>Actinomycetes</taxon>
        <taxon>Mycobacteriales</taxon>
        <taxon>Mycobacteriaceae</taxon>
        <taxon>Mycolicibacterium</taxon>
    </lineage>
</organism>
<dbReference type="RefSeq" id="WP_085095789.1">
    <property type="nucleotide sequence ID" value="NZ_AP022603.1"/>
</dbReference>
<dbReference type="AlphaFoldDB" id="A0A1X1RDK7"/>
<reference evidence="1 2" key="1">
    <citation type="submission" date="2016-01" db="EMBL/GenBank/DDBJ databases">
        <title>The new phylogeny of the genus Mycobacterium.</title>
        <authorList>
            <person name="Tarcisio F."/>
            <person name="Conor M."/>
            <person name="Antonella G."/>
            <person name="Elisabetta G."/>
            <person name="Giulia F.S."/>
            <person name="Sara T."/>
            <person name="Anna F."/>
            <person name="Clotilde B."/>
            <person name="Roberto B."/>
            <person name="Veronica D.S."/>
            <person name="Fabio R."/>
            <person name="Monica P."/>
            <person name="Olivier J."/>
            <person name="Enrico T."/>
            <person name="Nicola S."/>
        </authorList>
    </citation>
    <scope>NUCLEOTIDE SEQUENCE [LARGE SCALE GENOMIC DNA]</scope>
    <source>
        <strain evidence="1 2">DSM 44179</strain>
    </source>
</reference>
<dbReference type="OrthoDB" id="4629142at2"/>
<protein>
    <submittedName>
        <fullName evidence="1">Uncharacterized protein</fullName>
    </submittedName>
</protein>
<accession>A0A1X1RDK7</accession>
<name>A0A1X1RDK7_MYCFA</name>
<dbReference type="Proteomes" id="UP000193484">
    <property type="component" value="Unassembled WGS sequence"/>
</dbReference>
<dbReference type="STRING" id="1793.AWC04_10450"/>
<sequence>MKKTAVRVLAAAAMAAAPMAVAIGVNPAVSQAIPDCGPGSWFDPNMSICRKVSDITNPQDCGPGNWWDPMQVRCRPVFG</sequence>
<gene>
    <name evidence="1" type="ORF">AWC04_10450</name>
</gene>
<evidence type="ECO:0000313" key="1">
    <source>
        <dbReference type="EMBL" id="ORV03516.1"/>
    </source>
</evidence>
<evidence type="ECO:0000313" key="2">
    <source>
        <dbReference type="Proteomes" id="UP000193484"/>
    </source>
</evidence>
<proteinExistence type="predicted"/>
<dbReference type="EMBL" id="LQOJ01000037">
    <property type="protein sequence ID" value="ORV03516.1"/>
    <property type="molecule type" value="Genomic_DNA"/>
</dbReference>